<sequence length="342" mass="39958">MHQLRKDNHYVPKLYLKQWSHEGLIPTYRLLVPNEKVPLWKRQSLKGIAYRQHLYTYLVGQEETDKFERWLDSEFENPAEEAIRRVVHEERLEPEHWRRLVRFAGALDVRTPAQLRRFIIRQKVTLQELIDTTLQRSIQELENTVARGESIPRLADDAHDDAPSIFKVSIEELPEGGGQIRAETVVGRQLWIWQMKHSLSTTLSRLPIENWTILDAPVGVSWPTSDDPLIRLNLHDSGRYDFNGGWGNRGGIILLPLSPKHLLYTCIGSRPVLRGSKVDVATAHLMRKIIIEHADRYVFSNELSDIHLIRPRRVCAATHKNEQAFWQRWHHEQSQAERELQS</sequence>
<dbReference type="EMBL" id="JBHEGD010000002">
    <property type="protein sequence ID" value="MFH6601137.1"/>
    <property type="molecule type" value="Genomic_DNA"/>
</dbReference>
<gene>
    <name evidence="1" type="ORF">ACEVAQ_20765</name>
</gene>
<reference evidence="1 2" key="1">
    <citation type="submission" date="2024-09" db="EMBL/GenBank/DDBJ databases">
        <title>Elucidation of the Bokeelamides from Bacteria Associated with Moon Snail Egg Collars.</title>
        <authorList>
            <person name="Campbell R."/>
            <person name="Piedl K."/>
            <person name="Mevers E."/>
        </authorList>
    </citation>
    <scope>NUCLEOTIDE SEQUENCE [LARGE SCALE GENOMIC DNA]</scope>
    <source>
        <strain evidence="1 2">EM133</strain>
    </source>
</reference>
<dbReference type="Pfam" id="PF14022">
    <property type="entry name" value="DUF4238"/>
    <property type="match status" value="1"/>
</dbReference>
<keyword evidence="2" id="KW-1185">Reference proteome</keyword>
<evidence type="ECO:0000313" key="1">
    <source>
        <dbReference type="EMBL" id="MFH6601137.1"/>
    </source>
</evidence>
<dbReference type="RefSeq" id="WP_152489343.1">
    <property type="nucleotide sequence ID" value="NZ_JBHEGD010000002.1"/>
</dbReference>
<accession>A0ABW7MHR9</accession>
<evidence type="ECO:0000313" key="2">
    <source>
        <dbReference type="Proteomes" id="UP001609932"/>
    </source>
</evidence>
<name>A0ABW7MHR9_9GAMM</name>
<organism evidence="1 2">
    <name type="scientific">Ectopseudomonas khazarica</name>
    <dbReference type="NCBI Taxonomy" id="2502979"/>
    <lineage>
        <taxon>Bacteria</taxon>
        <taxon>Pseudomonadati</taxon>
        <taxon>Pseudomonadota</taxon>
        <taxon>Gammaproteobacteria</taxon>
        <taxon>Pseudomonadales</taxon>
        <taxon>Pseudomonadaceae</taxon>
        <taxon>Ectopseudomonas</taxon>
    </lineage>
</organism>
<dbReference type="Proteomes" id="UP001609932">
    <property type="component" value="Unassembled WGS sequence"/>
</dbReference>
<protein>
    <submittedName>
        <fullName evidence="1">DUF4238 domain-containing protein</fullName>
    </submittedName>
</protein>
<dbReference type="InterPro" id="IPR025332">
    <property type="entry name" value="DUF4238"/>
</dbReference>
<proteinExistence type="predicted"/>
<comment type="caution">
    <text evidence="1">The sequence shown here is derived from an EMBL/GenBank/DDBJ whole genome shotgun (WGS) entry which is preliminary data.</text>
</comment>